<protein>
    <submittedName>
        <fullName evidence="1">Uncharacterized protein</fullName>
    </submittedName>
</protein>
<reference evidence="1 2" key="1">
    <citation type="submission" date="2014-09" db="EMBL/GenBank/DDBJ databases">
        <title>Vibrio maritimus JCM 19235. (C45) whole genome shotgun sequence.</title>
        <authorList>
            <person name="Sawabe T."/>
            <person name="Meirelles P."/>
            <person name="Nakanishi M."/>
            <person name="Sayaka M."/>
            <person name="Hattori M."/>
            <person name="Ohkuma M."/>
        </authorList>
    </citation>
    <scope>NUCLEOTIDE SEQUENCE [LARGE SCALE GENOMIC DNA]</scope>
    <source>
        <strain evidence="2">JCM19235</strain>
    </source>
</reference>
<proteinExistence type="predicted"/>
<evidence type="ECO:0000313" key="1">
    <source>
        <dbReference type="EMBL" id="GAL19923.1"/>
    </source>
</evidence>
<reference evidence="1 2" key="2">
    <citation type="submission" date="2014-09" db="EMBL/GenBank/DDBJ databases">
        <authorList>
            <consortium name="NBRP consortium"/>
            <person name="Sawabe T."/>
            <person name="Meirelles P."/>
            <person name="Nakanishi M."/>
            <person name="Sayaka M."/>
            <person name="Hattori M."/>
            <person name="Ohkuma M."/>
        </authorList>
    </citation>
    <scope>NUCLEOTIDE SEQUENCE [LARGE SCALE GENOMIC DNA]</scope>
    <source>
        <strain evidence="2">JCM19235</strain>
    </source>
</reference>
<gene>
    <name evidence="1" type="ORF">JCM19235_4123</name>
</gene>
<organism evidence="1 2">
    <name type="scientific">Vibrio maritimus</name>
    <dbReference type="NCBI Taxonomy" id="990268"/>
    <lineage>
        <taxon>Bacteria</taxon>
        <taxon>Pseudomonadati</taxon>
        <taxon>Pseudomonadota</taxon>
        <taxon>Gammaproteobacteria</taxon>
        <taxon>Vibrionales</taxon>
        <taxon>Vibrionaceae</taxon>
        <taxon>Vibrio</taxon>
    </lineage>
</organism>
<evidence type="ECO:0000313" key="2">
    <source>
        <dbReference type="Proteomes" id="UP000029228"/>
    </source>
</evidence>
<dbReference type="EMBL" id="BBMR01000005">
    <property type="protein sequence ID" value="GAL19923.1"/>
    <property type="molecule type" value="Genomic_DNA"/>
</dbReference>
<sequence length="37" mass="4467">MMNDKSDHKQIVNGYENSNHKNIKIYQTRDQIDVEPY</sequence>
<dbReference type="Proteomes" id="UP000029228">
    <property type="component" value="Unassembled WGS sequence"/>
</dbReference>
<keyword evidence="2" id="KW-1185">Reference proteome</keyword>
<comment type="caution">
    <text evidence="1">The sequence shown here is derived from an EMBL/GenBank/DDBJ whole genome shotgun (WGS) entry which is preliminary data.</text>
</comment>
<dbReference type="AlphaFoldDB" id="A0A090RZF8"/>
<name>A0A090RZF8_9VIBR</name>
<accession>A0A090RZF8</accession>